<protein>
    <submittedName>
        <fullName evidence="1">DUF1573 domain-containing protein</fullName>
    </submittedName>
</protein>
<dbReference type="EMBL" id="BAAAFH010000022">
    <property type="protein sequence ID" value="GAA0876139.1"/>
    <property type="molecule type" value="Genomic_DNA"/>
</dbReference>
<dbReference type="PROSITE" id="PS51257">
    <property type="entry name" value="PROKAR_LIPOPROTEIN"/>
    <property type="match status" value="1"/>
</dbReference>
<dbReference type="PANTHER" id="PTHR37833:SF1">
    <property type="entry name" value="SIGNAL PEPTIDE PROTEIN"/>
    <property type="match status" value="1"/>
</dbReference>
<dbReference type="Pfam" id="PF07610">
    <property type="entry name" value="DUF1573"/>
    <property type="match status" value="1"/>
</dbReference>
<dbReference type="PANTHER" id="PTHR37833">
    <property type="entry name" value="LIPOPROTEIN-RELATED"/>
    <property type="match status" value="1"/>
</dbReference>
<sequence>MRNLLFVLVSGILFACGNEGSQEFGAPTTIEAETVYKFGDVVEGEVVDVTFEVTNTGDLPLTIIDVKPACGCTVAEYTKEPIPPGQKGLIKSSVNTTGFSGEISKSVTMMANTNPTRTVFLIKGNVIKN</sequence>
<dbReference type="InterPro" id="IPR013783">
    <property type="entry name" value="Ig-like_fold"/>
</dbReference>
<dbReference type="RefSeq" id="WP_343788370.1">
    <property type="nucleotide sequence ID" value="NZ_BAAAFH010000022.1"/>
</dbReference>
<reference evidence="2" key="1">
    <citation type="journal article" date="2019" name="Int. J. Syst. Evol. Microbiol.">
        <title>The Global Catalogue of Microorganisms (GCM) 10K type strain sequencing project: providing services to taxonomists for standard genome sequencing and annotation.</title>
        <authorList>
            <consortium name="The Broad Institute Genomics Platform"/>
            <consortium name="The Broad Institute Genome Sequencing Center for Infectious Disease"/>
            <person name="Wu L."/>
            <person name="Ma J."/>
        </authorList>
    </citation>
    <scope>NUCLEOTIDE SEQUENCE [LARGE SCALE GENOMIC DNA]</scope>
    <source>
        <strain evidence="2">JCM 16083</strain>
    </source>
</reference>
<proteinExistence type="predicted"/>
<accession>A0ABP3Y3L1</accession>
<dbReference type="Gene3D" id="2.60.40.10">
    <property type="entry name" value="Immunoglobulins"/>
    <property type="match status" value="1"/>
</dbReference>
<dbReference type="InterPro" id="IPR011467">
    <property type="entry name" value="DUF1573"/>
</dbReference>
<dbReference type="Proteomes" id="UP001501126">
    <property type="component" value="Unassembled WGS sequence"/>
</dbReference>
<keyword evidence="2" id="KW-1185">Reference proteome</keyword>
<evidence type="ECO:0000313" key="1">
    <source>
        <dbReference type="EMBL" id="GAA0876139.1"/>
    </source>
</evidence>
<evidence type="ECO:0000313" key="2">
    <source>
        <dbReference type="Proteomes" id="UP001501126"/>
    </source>
</evidence>
<comment type="caution">
    <text evidence="1">The sequence shown here is derived from an EMBL/GenBank/DDBJ whole genome shotgun (WGS) entry which is preliminary data.</text>
</comment>
<name>A0ABP3Y3L1_9FLAO</name>
<organism evidence="1 2">
    <name type="scientific">Wandonia haliotis</name>
    <dbReference type="NCBI Taxonomy" id="574963"/>
    <lineage>
        <taxon>Bacteria</taxon>
        <taxon>Pseudomonadati</taxon>
        <taxon>Bacteroidota</taxon>
        <taxon>Flavobacteriia</taxon>
        <taxon>Flavobacteriales</taxon>
        <taxon>Crocinitomicaceae</taxon>
        <taxon>Wandonia</taxon>
    </lineage>
</organism>
<gene>
    <name evidence="1" type="ORF">GCM10009118_25490</name>
</gene>